<organism evidence="2 3">
    <name type="scientific">Rhynchophorus ferrugineus</name>
    <name type="common">Red palm weevil</name>
    <name type="synonym">Curculio ferrugineus</name>
    <dbReference type="NCBI Taxonomy" id="354439"/>
    <lineage>
        <taxon>Eukaryota</taxon>
        <taxon>Metazoa</taxon>
        <taxon>Ecdysozoa</taxon>
        <taxon>Arthropoda</taxon>
        <taxon>Hexapoda</taxon>
        <taxon>Insecta</taxon>
        <taxon>Pterygota</taxon>
        <taxon>Neoptera</taxon>
        <taxon>Endopterygota</taxon>
        <taxon>Coleoptera</taxon>
        <taxon>Polyphaga</taxon>
        <taxon>Cucujiformia</taxon>
        <taxon>Curculionidae</taxon>
        <taxon>Dryophthorinae</taxon>
        <taxon>Rhynchophorus</taxon>
    </lineage>
</organism>
<feature type="compositionally biased region" description="Basic and acidic residues" evidence="1">
    <location>
        <begin position="219"/>
        <end position="228"/>
    </location>
</feature>
<dbReference type="AlphaFoldDB" id="A0A834MEQ7"/>
<feature type="compositionally biased region" description="Polar residues" evidence="1">
    <location>
        <begin position="17"/>
        <end position="45"/>
    </location>
</feature>
<feature type="non-terminal residue" evidence="2">
    <location>
        <position position="1"/>
    </location>
</feature>
<keyword evidence="3" id="KW-1185">Reference proteome</keyword>
<evidence type="ECO:0000313" key="3">
    <source>
        <dbReference type="Proteomes" id="UP000625711"/>
    </source>
</evidence>
<dbReference type="Proteomes" id="UP000625711">
    <property type="component" value="Unassembled WGS sequence"/>
</dbReference>
<feature type="compositionally biased region" description="Basic and acidic residues" evidence="1">
    <location>
        <begin position="129"/>
        <end position="139"/>
    </location>
</feature>
<dbReference type="EMBL" id="JAACXV010004187">
    <property type="protein sequence ID" value="KAF7277095.1"/>
    <property type="molecule type" value="Genomic_DNA"/>
</dbReference>
<gene>
    <name evidence="2" type="ORF">GWI33_009452</name>
</gene>
<comment type="caution">
    <text evidence="2">The sequence shown here is derived from an EMBL/GenBank/DDBJ whole genome shotgun (WGS) entry which is preliminary data.</text>
</comment>
<feature type="compositionally biased region" description="Polar residues" evidence="1">
    <location>
        <begin position="60"/>
        <end position="72"/>
    </location>
</feature>
<name>A0A834MEQ7_RHYFE</name>
<sequence length="228" mass="26069">ISPTFKEIKSMLEKSPILNQTNVKPVPPKQSNINPVTLKQTNVTPKPSAKVEEPLILNQPDVTKTPMPSKQPTEPPPAIKNEPPILEESPVINETDIKTEFSPKLVESPTLNKMKSTPSKTEQEMPILNEKEIKNIDYNDENKDVPRILSQPEENKNIPPKPTLLQKIKRKHKQESDLLRKKEENKPEIIMPIEEPKKPIKKLKKKELLSQIKKKHKKEREAASPKIP</sequence>
<evidence type="ECO:0000256" key="1">
    <source>
        <dbReference type="SAM" id="MobiDB-lite"/>
    </source>
</evidence>
<accession>A0A834MEQ7</accession>
<proteinExistence type="predicted"/>
<reference evidence="2" key="1">
    <citation type="submission" date="2020-08" db="EMBL/GenBank/DDBJ databases">
        <title>Genome sequencing and assembly of the red palm weevil Rhynchophorus ferrugineus.</title>
        <authorList>
            <person name="Dias G.B."/>
            <person name="Bergman C.M."/>
            <person name="Manee M."/>
        </authorList>
    </citation>
    <scope>NUCLEOTIDE SEQUENCE</scope>
    <source>
        <strain evidence="2">AA-2017</strain>
        <tissue evidence="2">Whole larva</tissue>
    </source>
</reference>
<feature type="region of interest" description="Disordered" evidence="1">
    <location>
        <begin position="168"/>
        <end position="228"/>
    </location>
</feature>
<feature type="compositionally biased region" description="Basic and acidic residues" evidence="1">
    <location>
        <begin position="174"/>
        <end position="187"/>
    </location>
</feature>
<protein>
    <submittedName>
        <fullName evidence="2">Uncharacterized protein</fullName>
    </submittedName>
</protein>
<feature type="compositionally biased region" description="Polar residues" evidence="1">
    <location>
        <begin position="109"/>
        <end position="120"/>
    </location>
</feature>
<evidence type="ECO:0000313" key="2">
    <source>
        <dbReference type="EMBL" id="KAF7277095.1"/>
    </source>
</evidence>
<feature type="region of interest" description="Disordered" evidence="1">
    <location>
        <begin position="16"/>
        <end position="139"/>
    </location>
</feature>